<accession>A0A8E7EH21</accession>
<evidence type="ECO:0000313" key="1">
    <source>
        <dbReference type="EMBL" id="QVV88828.1"/>
    </source>
</evidence>
<keyword evidence="2" id="KW-1185">Reference proteome</keyword>
<gene>
    <name evidence="1" type="ORF">KHC33_16220</name>
</gene>
<dbReference type="EMBL" id="CP075546">
    <property type="protein sequence ID" value="QVV88828.1"/>
    <property type="molecule type" value="Genomic_DNA"/>
</dbReference>
<dbReference type="RefSeq" id="WP_214419631.1">
    <property type="nucleotide sequence ID" value="NZ_CP075546.1"/>
</dbReference>
<protein>
    <submittedName>
        <fullName evidence="1">Uncharacterized protein</fullName>
    </submittedName>
</protein>
<dbReference type="KEGG" id="mrtj:KHC33_16220"/>
<dbReference type="AlphaFoldDB" id="A0A8E7EH21"/>
<evidence type="ECO:0000313" key="2">
    <source>
        <dbReference type="Proteomes" id="UP000680656"/>
    </source>
</evidence>
<name>A0A8E7EH21_9EURY</name>
<sequence length="110" mass="12302">MHSHMSSYTNAPYHPLVWYPSSSSCVLSSSDVQVIPHNPASLDLFPFGIENPDQETSGLSCNILLPIMTKEHPAFGSSEIPRNSIADLVKSDDQFLDQLEVMHYLNFSDY</sequence>
<dbReference type="Proteomes" id="UP000680656">
    <property type="component" value="Chromosome"/>
</dbReference>
<dbReference type="GeneID" id="65567216"/>
<reference evidence="1 2" key="1">
    <citation type="submission" date="2021-05" db="EMBL/GenBank/DDBJ databases">
        <title>A novel Methanospirillum isolate from a pyrite-forming mixed culture.</title>
        <authorList>
            <person name="Bunk B."/>
            <person name="Sproer C."/>
            <person name="Spring S."/>
            <person name="Pester M."/>
        </authorList>
    </citation>
    <scope>NUCLEOTIDE SEQUENCE [LARGE SCALE GENOMIC DNA]</scope>
    <source>
        <strain evidence="1 2">J.3.6.1-F.2.7.3</strain>
    </source>
</reference>
<organism evidence="1 2">
    <name type="scientific">Methanospirillum purgamenti</name>
    <dbReference type="NCBI Taxonomy" id="2834276"/>
    <lineage>
        <taxon>Archaea</taxon>
        <taxon>Methanobacteriati</taxon>
        <taxon>Methanobacteriota</taxon>
        <taxon>Stenosarchaea group</taxon>
        <taxon>Methanomicrobia</taxon>
        <taxon>Methanomicrobiales</taxon>
        <taxon>Methanospirillaceae</taxon>
        <taxon>Methanospirillum</taxon>
    </lineage>
</organism>
<proteinExistence type="predicted"/>